<accession>A0A4R1G753</accession>
<name>A0A4R1G753_9BACT</name>
<dbReference type="OrthoDB" id="15548at2"/>
<sequence length="99" mass="11819">MKVLRKLEDDRYLIVEAEVDNRIFIYLKDKQQKTESLGIPEKRVDLDKMWEKHRTEKDFCLPCELLLLLEQKVITAENSVAELGLTLERLQEFKTILNR</sequence>
<dbReference type="EMBL" id="SMFV01000005">
    <property type="protein sequence ID" value="TCK03338.1"/>
    <property type="molecule type" value="Genomic_DNA"/>
</dbReference>
<comment type="caution">
    <text evidence="1">The sequence shown here is derived from an EMBL/GenBank/DDBJ whole genome shotgun (WGS) entry which is preliminary data.</text>
</comment>
<dbReference type="RefSeq" id="WP_132527214.1">
    <property type="nucleotide sequence ID" value="NZ_SMFV01000005.1"/>
</dbReference>
<gene>
    <name evidence="1" type="ORF">CLV27_1410</name>
</gene>
<protein>
    <submittedName>
        <fullName evidence="1">Uncharacterized protein</fullName>
    </submittedName>
</protein>
<keyword evidence="2" id="KW-1185">Reference proteome</keyword>
<dbReference type="AlphaFoldDB" id="A0A4R1G753"/>
<evidence type="ECO:0000313" key="1">
    <source>
        <dbReference type="EMBL" id="TCK03338.1"/>
    </source>
</evidence>
<proteinExistence type="predicted"/>
<evidence type="ECO:0000313" key="2">
    <source>
        <dbReference type="Proteomes" id="UP000295777"/>
    </source>
</evidence>
<reference evidence="1 2" key="1">
    <citation type="submission" date="2019-03" db="EMBL/GenBank/DDBJ databases">
        <title>Genomic Encyclopedia of Archaeal and Bacterial Type Strains, Phase II (KMG-II): from individual species to whole genera.</title>
        <authorList>
            <person name="Goeker M."/>
        </authorList>
    </citation>
    <scope>NUCLEOTIDE SEQUENCE [LARGE SCALE GENOMIC DNA]</scope>
    <source>
        <strain evidence="1 2">DSM 24425</strain>
    </source>
</reference>
<dbReference type="Proteomes" id="UP000295777">
    <property type="component" value="Unassembled WGS sequence"/>
</dbReference>
<organism evidence="1 2">
    <name type="scientific">Phorcysia thermohydrogeniphila</name>
    <dbReference type="NCBI Taxonomy" id="936138"/>
    <lineage>
        <taxon>Bacteria</taxon>
        <taxon>Pseudomonadati</taxon>
        <taxon>Aquificota</taxon>
        <taxon>Aquificia</taxon>
        <taxon>Desulfurobacteriales</taxon>
        <taxon>Desulfurobacteriaceae</taxon>
        <taxon>Phorcysia</taxon>
    </lineage>
</organism>